<evidence type="ECO:0000259" key="6">
    <source>
        <dbReference type="PROSITE" id="PS50011"/>
    </source>
</evidence>
<dbReference type="InterPro" id="IPR051931">
    <property type="entry name" value="PAK3-like"/>
</dbReference>
<dbReference type="OMA" id="MMKAPYA"/>
<dbReference type="InterPro" id="IPR008271">
    <property type="entry name" value="Ser/Thr_kinase_AS"/>
</dbReference>
<keyword evidence="3 4" id="KW-0067">ATP-binding</keyword>
<proteinExistence type="inferred from homology"/>
<dbReference type="PROSITE" id="PS00108">
    <property type="entry name" value="PROTEIN_KINASE_ST"/>
    <property type="match status" value="1"/>
</dbReference>
<evidence type="ECO:0000313" key="7">
    <source>
        <dbReference type="EMBL" id="ELP94750.1"/>
    </source>
</evidence>
<keyword evidence="7" id="KW-0418">Kinase</keyword>
<dbReference type="GO" id="GO:0004683">
    <property type="term" value="F:calcium/calmodulin-dependent protein kinase activity"/>
    <property type="evidence" value="ECO:0007669"/>
    <property type="project" value="UniProtKB-EC"/>
</dbReference>
<dbReference type="PANTHER" id="PTHR45832">
    <property type="entry name" value="SERINE/THREONINE-PROTEIN KINASE SAMKA-RELATED-RELATED"/>
    <property type="match status" value="1"/>
</dbReference>
<organism evidence="7 8">
    <name type="scientific">Entamoeba invadens IP1</name>
    <dbReference type="NCBI Taxonomy" id="370355"/>
    <lineage>
        <taxon>Eukaryota</taxon>
        <taxon>Amoebozoa</taxon>
        <taxon>Evosea</taxon>
        <taxon>Archamoebae</taxon>
        <taxon>Mastigamoebida</taxon>
        <taxon>Entamoebidae</taxon>
        <taxon>Entamoeba</taxon>
    </lineage>
</organism>
<dbReference type="GeneID" id="14893754"/>
<dbReference type="PROSITE" id="PS50011">
    <property type="entry name" value="PROTEIN_KINASE_DOM"/>
    <property type="match status" value="1"/>
</dbReference>
<dbReference type="PROSITE" id="PS00107">
    <property type="entry name" value="PROTEIN_KINASE_ATP"/>
    <property type="match status" value="1"/>
</dbReference>
<reference evidence="7 8" key="1">
    <citation type="submission" date="2012-10" db="EMBL/GenBank/DDBJ databases">
        <authorList>
            <person name="Zafar N."/>
            <person name="Inman J."/>
            <person name="Hall N."/>
            <person name="Lorenzi H."/>
            <person name="Caler E."/>
        </authorList>
    </citation>
    <scope>NUCLEOTIDE SEQUENCE [LARGE SCALE GENOMIC DNA]</scope>
    <source>
        <strain evidence="7 8">IP1</strain>
    </source>
</reference>
<dbReference type="AlphaFoldDB" id="A0A0A1UDS1"/>
<evidence type="ECO:0000256" key="1">
    <source>
        <dbReference type="ARBA" id="ARBA00008874"/>
    </source>
</evidence>
<dbReference type="InterPro" id="IPR017441">
    <property type="entry name" value="Protein_kinase_ATP_BS"/>
</dbReference>
<dbReference type="KEGG" id="eiv:EIN_341180"/>
<gene>
    <name evidence="7" type="ORF">EIN_341180</name>
</gene>
<evidence type="ECO:0000313" key="8">
    <source>
        <dbReference type="Proteomes" id="UP000014680"/>
    </source>
</evidence>
<dbReference type="Gene3D" id="1.10.510.10">
    <property type="entry name" value="Transferase(Phosphotransferase) domain 1"/>
    <property type="match status" value="1"/>
</dbReference>
<dbReference type="InterPro" id="IPR011009">
    <property type="entry name" value="Kinase-like_dom_sf"/>
</dbReference>
<protein>
    <submittedName>
        <fullName evidence="7">Serine/threonine protein kinase, putative</fullName>
        <ecNumber evidence="7">2.7.11.17</ecNumber>
    </submittedName>
</protein>
<dbReference type="SUPFAM" id="SSF56112">
    <property type="entry name" value="Protein kinase-like (PK-like)"/>
    <property type="match status" value="1"/>
</dbReference>
<keyword evidence="7" id="KW-0808">Transferase</keyword>
<keyword evidence="7" id="KW-0723">Serine/threonine-protein kinase</keyword>
<dbReference type="Pfam" id="PF00069">
    <property type="entry name" value="Pkinase"/>
    <property type="match status" value="1"/>
</dbReference>
<dbReference type="RefSeq" id="XP_004261521.1">
    <property type="nucleotide sequence ID" value="XM_004261473.1"/>
</dbReference>
<comment type="similarity">
    <text evidence="1">Belongs to the protein kinase superfamily. STE Ser/Thr protein kinase family. STE20 subfamily.</text>
</comment>
<dbReference type="EC" id="2.7.11.17" evidence="7"/>
<evidence type="ECO:0000256" key="4">
    <source>
        <dbReference type="PROSITE-ProRule" id="PRU10141"/>
    </source>
</evidence>
<keyword evidence="2 4" id="KW-0547">Nucleotide-binding</keyword>
<dbReference type="InterPro" id="IPR000719">
    <property type="entry name" value="Prot_kinase_dom"/>
</dbReference>
<dbReference type="OrthoDB" id="25592at2759"/>
<name>A0A0A1UDS1_ENTIV</name>
<feature type="domain" description="Protein kinase" evidence="6">
    <location>
        <begin position="331"/>
        <end position="584"/>
    </location>
</feature>
<evidence type="ECO:0000256" key="3">
    <source>
        <dbReference type="ARBA" id="ARBA00022840"/>
    </source>
</evidence>
<dbReference type="SMART" id="SM00220">
    <property type="entry name" value="S_TKc"/>
    <property type="match status" value="1"/>
</dbReference>
<dbReference type="EMBL" id="KB206175">
    <property type="protein sequence ID" value="ELP94750.1"/>
    <property type="molecule type" value="Genomic_DNA"/>
</dbReference>
<dbReference type="PANTHER" id="PTHR45832:SF22">
    <property type="entry name" value="SERINE_THREONINE-PROTEIN KINASE SAMKA-RELATED"/>
    <property type="match status" value="1"/>
</dbReference>
<evidence type="ECO:0000256" key="5">
    <source>
        <dbReference type="SAM" id="MobiDB-lite"/>
    </source>
</evidence>
<dbReference type="Proteomes" id="UP000014680">
    <property type="component" value="Unassembled WGS sequence"/>
</dbReference>
<dbReference type="GO" id="GO:0005524">
    <property type="term" value="F:ATP binding"/>
    <property type="evidence" value="ECO:0007669"/>
    <property type="project" value="UniProtKB-UniRule"/>
</dbReference>
<dbReference type="VEuPathDB" id="AmoebaDB:EIN_341180"/>
<keyword evidence="8" id="KW-1185">Reference proteome</keyword>
<dbReference type="CDD" id="cd05122">
    <property type="entry name" value="PKc_STE"/>
    <property type="match status" value="1"/>
</dbReference>
<feature type="region of interest" description="Disordered" evidence="5">
    <location>
        <begin position="296"/>
        <end position="316"/>
    </location>
</feature>
<sequence>MKPQPRVLDYESLRKIEQLETTPPSQRKVLNQLYFDVAVGQNKRIEYRLLWFRFDIRKLYLLRHGEPLEELLYSSFSYVTLEEGRIKLVTTDLVENSKVYTIHTQSPHDTVQIFTILRAISTVPTTQFYEEDYFQDYVNKKTSVLCKKRGMNAWSRREMIIFNGLFVLYNETSNIPITMCPMYEKVVLICHPRAILEITTLIRRILLHFESDAAMTETYNVLMTCLQYERHPAVYSVKDFFSGKLADLQQGCRDVCVKNQLYPEECSDKFAVLCEILRAVLKKKVVTQGTQKAVKKEEEELTRRAAPPPQQSMPEDDLTQYCERRDPKLLFKSFTSIGKGGFGEVFRAYSIKTNTPIALKVLKHSVDERYAKIGSEVARMKLWNHQNLIKTSGCWMFEHKVYIGMEYCSTGTLKSMIKPRGNCLGFPDIAYILLSTLSGLDYIHKSGFIHRDIKTANILMDDRFCIKIIDFGLVVRKSSMPQNRAGSKSYMAPEVIKQQPYDEKVDVWSVGCVAQELMESQPPYKEHGVIKGMFKTAAFGAQYLRDETKAPVDFVDFVDLCFEYDAKNRPSCESLSRVCSYRFFIIILL</sequence>
<accession>A0A0A1UDS1</accession>
<evidence type="ECO:0000256" key="2">
    <source>
        <dbReference type="ARBA" id="ARBA00022741"/>
    </source>
</evidence>
<feature type="binding site" evidence="4">
    <location>
        <position position="360"/>
    </location>
    <ligand>
        <name>ATP</name>
        <dbReference type="ChEBI" id="CHEBI:30616"/>
    </ligand>
</feature>